<dbReference type="GO" id="GO:0032259">
    <property type="term" value="P:methylation"/>
    <property type="evidence" value="ECO:0007669"/>
    <property type="project" value="UniProtKB-KW"/>
</dbReference>
<dbReference type="AlphaFoldDB" id="A0A5N8WID8"/>
<evidence type="ECO:0000259" key="2">
    <source>
        <dbReference type="Pfam" id="PF08241"/>
    </source>
</evidence>
<keyword evidence="3" id="KW-0808">Transferase</keyword>
<dbReference type="InterPro" id="IPR029063">
    <property type="entry name" value="SAM-dependent_MTases_sf"/>
</dbReference>
<keyword evidence="3" id="KW-0489">Methyltransferase</keyword>
<dbReference type="InterPro" id="IPR050508">
    <property type="entry name" value="Methyltransf_Superfamily"/>
</dbReference>
<dbReference type="Pfam" id="PF08241">
    <property type="entry name" value="Methyltransf_11"/>
    <property type="match status" value="1"/>
</dbReference>
<dbReference type="InterPro" id="IPR013216">
    <property type="entry name" value="Methyltransf_11"/>
</dbReference>
<dbReference type="Gene3D" id="3.40.50.150">
    <property type="entry name" value="Vaccinia Virus protein VP39"/>
    <property type="match status" value="1"/>
</dbReference>
<dbReference type="SUPFAM" id="SSF53335">
    <property type="entry name" value="S-adenosyl-L-methionine-dependent methyltransferases"/>
    <property type="match status" value="1"/>
</dbReference>
<evidence type="ECO:0000313" key="3">
    <source>
        <dbReference type="EMBL" id="MPY46278.1"/>
    </source>
</evidence>
<dbReference type="Proteomes" id="UP000326979">
    <property type="component" value="Unassembled WGS sequence"/>
</dbReference>
<gene>
    <name evidence="3" type="ORF">FNH04_42155</name>
</gene>
<evidence type="ECO:0000313" key="4">
    <source>
        <dbReference type="Proteomes" id="UP000326979"/>
    </source>
</evidence>
<dbReference type="EMBL" id="VJZE01000616">
    <property type="protein sequence ID" value="MPY46278.1"/>
    <property type="molecule type" value="Genomic_DNA"/>
</dbReference>
<dbReference type="PANTHER" id="PTHR42912">
    <property type="entry name" value="METHYLTRANSFERASE"/>
    <property type="match status" value="1"/>
</dbReference>
<comment type="caution">
    <text evidence="3">The sequence shown here is derived from an EMBL/GenBank/DDBJ whole genome shotgun (WGS) entry which is preliminary data.</text>
</comment>
<name>A0A5N8WID8_9ACTN</name>
<sequence length="313" mass="33424">MRSAHRTRRQPPHGQADPAHRRAPPPLNQPSMGHLQAPDGRQQHVDTTEPRTAGGLADRFDDVDASGAPEDFVTYLRKTERSEGGRIVREATYRALGTTGGKGADIGCGAGRAVADLVRLGRDAVGVDSSQAMVDAALARFPHCRIVQGSAFDLPFGDGELSWYRSERTFLHFDAPAGALSEARRVLRPGGTIVLADPDLDSLVLSSRFPRTTAAVKDAFCSTVPNPHAGTRSAYHLADAGFTGIEVVPVLVTMKDHASACDLVLEPALTAALARGAVSEGAAALWKDDLGHISRRNVFTATATFFITTARRR</sequence>
<feature type="compositionally biased region" description="Basic residues" evidence="1">
    <location>
        <begin position="1"/>
        <end position="11"/>
    </location>
</feature>
<protein>
    <submittedName>
        <fullName evidence="3">Methyltransferase domain-containing protein</fullName>
    </submittedName>
</protein>
<organism evidence="3 4">
    <name type="scientific">Streptomyces phyllanthi</name>
    <dbReference type="NCBI Taxonomy" id="1803180"/>
    <lineage>
        <taxon>Bacteria</taxon>
        <taxon>Bacillati</taxon>
        <taxon>Actinomycetota</taxon>
        <taxon>Actinomycetes</taxon>
        <taxon>Kitasatosporales</taxon>
        <taxon>Streptomycetaceae</taxon>
        <taxon>Streptomyces</taxon>
    </lineage>
</organism>
<feature type="region of interest" description="Disordered" evidence="1">
    <location>
        <begin position="1"/>
        <end position="64"/>
    </location>
</feature>
<dbReference type="GO" id="GO:0008757">
    <property type="term" value="F:S-adenosylmethionine-dependent methyltransferase activity"/>
    <property type="evidence" value="ECO:0007669"/>
    <property type="project" value="InterPro"/>
</dbReference>
<accession>A0A5N8WID8</accession>
<proteinExistence type="predicted"/>
<dbReference type="OrthoDB" id="3636702at2"/>
<keyword evidence="4" id="KW-1185">Reference proteome</keyword>
<reference evidence="3 4" key="1">
    <citation type="submission" date="2019-07" db="EMBL/GenBank/DDBJ databases">
        <title>New species of Amycolatopsis and Streptomyces.</title>
        <authorList>
            <person name="Duangmal K."/>
            <person name="Teo W.F.A."/>
            <person name="Lipun K."/>
        </authorList>
    </citation>
    <scope>NUCLEOTIDE SEQUENCE [LARGE SCALE GENOMIC DNA]</scope>
    <source>
        <strain evidence="3 4">TISTR 2346</strain>
    </source>
</reference>
<feature type="domain" description="Methyltransferase type 11" evidence="2">
    <location>
        <begin position="105"/>
        <end position="195"/>
    </location>
</feature>
<dbReference type="CDD" id="cd02440">
    <property type="entry name" value="AdoMet_MTases"/>
    <property type="match status" value="1"/>
</dbReference>
<evidence type="ECO:0000256" key="1">
    <source>
        <dbReference type="SAM" id="MobiDB-lite"/>
    </source>
</evidence>